<dbReference type="InterPro" id="IPR008775">
    <property type="entry name" value="Phytyl_CoA_dOase-like"/>
</dbReference>
<dbReference type="SUPFAM" id="SSF51197">
    <property type="entry name" value="Clavaminate synthase-like"/>
    <property type="match status" value="1"/>
</dbReference>
<organism evidence="1">
    <name type="scientific">marine metagenome</name>
    <dbReference type="NCBI Taxonomy" id="408172"/>
    <lineage>
        <taxon>unclassified sequences</taxon>
        <taxon>metagenomes</taxon>
        <taxon>ecological metagenomes</taxon>
    </lineage>
</organism>
<evidence type="ECO:0000313" key="1">
    <source>
        <dbReference type="EMBL" id="SVA48120.1"/>
    </source>
</evidence>
<proteinExistence type="predicted"/>
<dbReference type="AlphaFoldDB" id="A0A381W6E6"/>
<dbReference type="Gene3D" id="2.60.120.620">
    <property type="entry name" value="q2cbj1_9rhob like domain"/>
    <property type="match status" value="1"/>
</dbReference>
<protein>
    <recommendedName>
        <fullName evidence="2">Phytanoyl-CoA dioxygenase family protein</fullName>
    </recommendedName>
</protein>
<gene>
    <name evidence="1" type="ORF">METZ01_LOCUS100974</name>
</gene>
<dbReference type="EMBL" id="UINC01010852">
    <property type="protein sequence ID" value="SVA48120.1"/>
    <property type="molecule type" value="Genomic_DNA"/>
</dbReference>
<accession>A0A381W6E6</accession>
<sequence>MTKEERGFFAQKGYLNLGQILDDHEVAYFRDMFDKDRGKFPFFWHPYGYHQHVNYDGLVTTPKFDELIRHPAIYPSIETLMGGPLCFGEIGLRHMGAYDGECNQDWHRDRNHWEKHPLRMDYIQLMVYMTDVDESTHCFSLSPESIDEPVLKDNGAQLARGGVYDLLGPAGTCALFNVAVLHTATTRPTKASRKTAQIYYGHRERAPLANDSGIPATFWRDHEDPETRAFYGVLNERTKMFVSAFP</sequence>
<name>A0A381W6E6_9ZZZZ</name>
<evidence type="ECO:0008006" key="2">
    <source>
        <dbReference type="Google" id="ProtNLM"/>
    </source>
</evidence>
<reference evidence="1" key="1">
    <citation type="submission" date="2018-05" db="EMBL/GenBank/DDBJ databases">
        <authorList>
            <person name="Lanie J.A."/>
            <person name="Ng W.-L."/>
            <person name="Kazmierczak K.M."/>
            <person name="Andrzejewski T.M."/>
            <person name="Davidsen T.M."/>
            <person name="Wayne K.J."/>
            <person name="Tettelin H."/>
            <person name="Glass J.I."/>
            <person name="Rusch D."/>
            <person name="Podicherti R."/>
            <person name="Tsui H.-C.T."/>
            <person name="Winkler M.E."/>
        </authorList>
    </citation>
    <scope>NUCLEOTIDE SEQUENCE</scope>
</reference>
<dbReference type="Pfam" id="PF05721">
    <property type="entry name" value="PhyH"/>
    <property type="match status" value="1"/>
</dbReference>